<accession>A0ABW2TIG0</accession>
<feature type="region of interest" description="Disordered" evidence="1">
    <location>
        <begin position="76"/>
        <end position="130"/>
    </location>
</feature>
<gene>
    <name evidence="2" type="ORF">ACFQV2_07365</name>
</gene>
<evidence type="ECO:0000313" key="2">
    <source>
        <dbReference type="EMBL" id="MFC7613449.1"/>
    </source>
</evidence>
<reference evidence="3" key="1">
    <citation type="journal article" date="2019" name="Int. J. Syst. Evol. Microbiol.">
        <title>The Global Catalogue of Microorganisms (GCM) 10K type strain sequencing project: providing services to taxonomists for standard genome sequencing and annotation.</title>
        <authorList>
            <consortium name="The Broad Institute Genomics Platform"/>
            <consortium name="The Broad Institute Genome Sequencing Center for Infectious Disease"/>
            <person name="Wu L."/>
            <person name="Ma J."/>
        </authorList>
    </citation>
    <scope>NUCLEOTIDE SEQUENCE [LARGE SCALE GENOMIC DNA]</scope>
    <source>
        <strain evidence="3">JCM 17695</strain>
    </source>
</reference>
<evidence type="ECO:0000313" key="3">
    <source>
        <dbReference type="Proteomes" id="UP001596512"/>
    </source>
</evidence>
<dbReference type="EMBL" id="JBHTEY010000004">
    <property type="protein sequence ID" value="MFC7613449.1"/>
    <property type="molecule type" value="Genomic_DNA"/>
</dbReference>
<dbReference type="Proteomes" id="UP001596512">
    <property type="component" value="Unassembled WGS sequence"/>
</dbReference>
<keyword evidence="3" id="KW-1185">Reference proteome</keyword>
<feature type="compositionally biased region" description="Low complexity" evidence="1">
    <location>
        <begin position="106"/>
        <end position="130"/>
    </location>
</feature>
<sequence length="130" mass="13690">MGDGPVHNDIGGPVTGPVIQAHTIGAVYLGGSPERVNPDITHLLRAHISNAMELPYRLPGARRPTLAAVHVRQDLGTGVDDTHSDKPRPAPILDSRGHVTEPARPPLARVAVRPRPASSATPSTATTTWS</sequence>
<protein>
    <submittedName>
        <fullName evidence="2">Uncharacterized protein</fullName>
    </submittedName>
</protein>
<name>A0ABW2TIG0_9PSEU</name>
<comment type="caution">
    <text evidence="2">The sequence shown here is derived from an EMBL/GenBank/DDBJ whole genome shotgun (WGS) entry which is preliminary data.</text>
</comment>
<organism evidence="2 3">
    <name type="scientific">Actinokineospora soli</name>
    <dbReference type="NCBI Taxonomy" id="1048753"/>
    <lineage>
        <taxon>Bacteria</taxon>
        <taxon>Bacillati</taxon>
        <taxon>Actinomycetota</taxon>
        <taxon>Actinomycetes</taxon>
        <taxon>Pseudonocardiales</taxon>
        <taxon>Pseudonocardiaceae</taxon>
        <taxon>Actinokineospora</taxon>
    </lineage>
</organism>
<proteinExistence type="predicted"/>
<evidence type="ECO:0000256" key="1">
    <source>
        <dbReference type="SAM" id="MobiDB-lite"/>
    </source>
</evidence>